<organism evidence="1 2">
    <name type="scientific">Corynebacterium accolens</name>
    <dbReference type="NCBI Taxonomy" id="38284"/>
    <lineage>
        <taxon>Bacteria</taxon>
        <taxon>Bacillati</taxon>
        <taxon>Actinomycetota</taxon>
        <taxon>Actinomycetes</taxon>
        <taxon>Mycobacteriales</taxon>
        <taxon>Corynebacteriaceae</taxon>
        <taxon>Corynebacterium</taxon>
    </lineage>
</organism>
<accession>A0A2A4AKX4</accession>
<protein>
    <submittedName>
        <fullName evidence="1">Uncharacterized protein</fullName>
    </submittedName>
</protein>
<name>A0A2A4AKX4_9CORY</name>
<dbReference type="Proteomes" id="UP000218690">
    <property type="component" value="Unassembled WGS sequence"/>
</dbReference>
<reference evidence="1 2" key="1">
    <citation type="submission" date="2017-09" db="EMBL/GenBank/DDBJ databases">
        <title>Draft Genome Sequence of Corynebacterium accolens AH4003.</title>
        <authorList>
            <person name="Chen Y."/>
            <person name="Oosthuysen W.F."/>
            <person name="Kelley S."/>
            <person name="Horswill A."/>
        </authorList>
    </citation>
    <scope>NUCLEOTIDE SEQUENCE [LARGE SCALE GENOMIC DNA]</scope>
    <source>
        <strain evidence="1 2">AH4003</strain>
    </source>
</reference>
<dbReference type="EMBL" id="NWBP01000016">
    <property type="protein sequence ID" value="PCC83121.1"/>
    <property type="molecule type" value="Genomic_DNA"/>
</dbReference>
<proteinExistence type="predicted"/>
<dbReference type="AlphaFoldDB" id="A0A2A4AKX4"/>
<sequence length="136" mass="15323">MPNTIEVPISLIKAGDMDAIRELLPKENLFGRWATNPTLGRGIIISEHPDQETFVKFANGKSWSYVAFDNLTFDPVELITMKDFRTAPEGTIVAAPTGNAFQKVSPERWENHLDLLDDKQMAISGPYKILRYGWGE</sequence>
<gene>
    <name evidence="1" type="ORF">COM45_04820</name>
</gene>
<evidence type="ECO:0000313" key="2">
    <source>
        <dbReference type="Proteomes" id="UP000218690"/>
    </source>
</evidence>
<evidence type="ECO:0000313" key="1">
    <source>
        <dbReference type="EMBL" id="PCC83121.1"/>
    </source>
</evidence>
<comment type="caution">
    <text evidence="1">The sequence shown here is derived from an EMBL/GenBank/DDBJ whole genome shotgun (WGS) entry which is preliminary data.</text>
</comment>